<sequence>MVTLVTLMDSWMASALERHSGVRLRRIFLHRFHEMKPGSIILKAPLKLFKLPLTHHEIAFWRSSRFEKLQRLGSARLNLLRLLGKGRQLLKIFHWKKRSLGICALCQINLVERSTGSFSSVALKARGLKPHLKAFVRALKPGTLAEAIDYGRCQEETVSTIKGQEKGIKSQFTSKGTLPTSVTKLVSSVPIATQPKFIPAAIRVEKIAKGLCYYCDKPFEKGHKCAGRGTSCLEVPGDLEIEEELDSQDSAYQVGSDNPLISVNAISGNQGFQTMRVTGLETLFSIVIVEVSSPATSDHPLPLAHHVRRHLLATAAERQRVADCRPTNPSPLHSGFAHTWEWQGRVPPPSIPFQVFNFKESLAKLRRVMAVDHRQGLWIGRLSPIWTQLIQFGLNWSNWIASGLIGSNWVWLG</sequence>
<dbReference type="EMBL" id="OOIL02005488">
    <property type="protein sequence ID" value="VFQ94927.1"/>
    <property type="molecule type" value="Genomic_DNA"/>
</dbReference>
<dbReference type="OrthoDB" id="1727728at2759"/>
<accession>A0A484N2R3</accession>
<protein>
    <submittedName>
        <fullName evidence="1">Uncharacterized protein</fullName>
    </submittedName>
</protein>
<reference evidence="1 2" key="1">
    <citation type="submission" date="2018-04" db="EMBL/GenBank/DDBJ databases">
        <authorList>
            <person name="Vogel A."/>
        </authorList>
    </citation>
    <scope>NUCLEOTIDE SEQUENCE [LARGE SCALE GENOMIC DNA]</scope>
</reference>
<name>A0A484N2R3_9ASTE</name>
<organism evidence="1 2">
    <name type="scientific">Cuscuta campestris</name>
    <dbReference type="NCBI Taxonomy" id="132261"/>
    <lineage>
        <taxon>Eukaryota</taxon>
        <taxon>Viridiplantae</taxon>
        <taxon>Streptophyta</taxon>
        <taxon>Embryophyta</taxon>
        <taxon>Tracheophyta</taxon>
        <taxon>Spermatophyta</taxon>
        <taxon>Magnoliopsida</taxon>
        <taxon>eudicotyledons</taxon>
        <taxon>Gunneridae</taxon>
        <taxon>Pentapetalae</taxon>
        <taxon>asterids</taxon>
        <taxon>lamiids</taxon>
        <taxon>Solanales</taxon>
        <taxon>Convolvulaceae</taxon>
        <taxon>Cuscuteae</taxon>
        <taxon>Cuscuta</taxon>
        <taxon>Cuscuta subgen. Grammica</taxon>
        <taxon>Cuscuta sect. Cleistogrammica</taxon>
    </lineage>
</organism>
<dbReference type="AlphaFoldDB" id="A0A484N2R3"/>
<evidence type="ECO:0000313" key="2">
    <source>
        <dbReference type="Proteomes" id="UP000595140"/>
    </source>
</evidence>
<dbReference type="Proteomes" id="UP000595140">
    <property type="component" value="Unassembled WGS sequence"/>
</dbReference>
<evidence type="ECO:0000313" key="1">
    <source>
        <dbReference type="EMBL" id="VFQ94927.1"/>
    </source>
</evidence>
<keyword evidence="2" id="KW-1185">Reference proteome</keyword>
<proteinExistence type="predicted"/>
<gene>
    <name evidence="1" type="ORF">CCAM_LOCUS36703</name>
</gene>